<keyword evidence="9" id="KW-1185">Reference proteome</keyword>
<evidence type="ECO:0000256" key="3">
    <source>
        <dbReference type="ARBA" id="ARBA00022603"/>
    </source>
</evidence>
<dbReference type="CDD" id="cd02440">
    <property type="entry name" value="AdoMet_MTases"/>
    <property type="match status" value="1"/>
</dbReference>
<reference evidence="8 9" key="1">
    <citation type="submission" date="2007-01" db="EMBL/GenBank/DDBJ databases">
        <authorList>
            <person name="Haygood M."/>
            <person name="Podell S."/>
            <person name="Anderson C."/>
            <person name="Hopkinson B."/>
            <person name="Roe K."/>
            <person name="Barbeau K."/>
            <person name="Gaasterland T."/>
            <person name="Ferriera S."/>
            <person name="Johnson J."/>
            <person name="Kravitz S."/>
            <person name="Beeson K."/>
            <person name="Sutton G."/>
            <person name="Rogers Y.-H."/>
            <person name="Friedman R."/>
            <person name="Frazier M."/>
            <person name="Venter J.C."/>
        </authorList>
    </citation>
    <scope>NUCLEOTIDE SEQUENCE [LARGE SCALE GENOMIC DNA]</scope>
    <source>
        <strain evidence="8 9">ATCC 23134</strain>
    </source>
</reference>
<dbReference type="InterPro" id="IPR029063">
    <property type="entry name" value="SAM-dependent_MTases_sf"/>
</dbReference>
<comment type="function">
    <text evidence="2 7">Catalyzes the formation of N(7)-methylguanine at position 46 (m7G46) in tRNA.</text>
</comment>
<dbReference type="EMBL" id="AAWS01000011">
    <property type="protein sequence ID" value="EAY29310.1"/>
    <property type="molecule type" value="Genomic_DNA"/>
</dbReference>
<dbReference type="InterPro" id="IPR055361">
    <property type="entry name" value="tRNA_methyltr_TrmB_bact"/>
</dbReference>
<dbReference type="OrthoDB" id="9802090at2"/>
<feature type="binding site" evidence="7">
    <location>
        <position position="122"/>
    </location>
    <ligand>
        <name>S-adenosyl-L-methionine</name>
        <dbReference type="ChEBI" id="CHEBI:59789"/>
    </ligand>
</feature>
<dbReference type="InterPro" id="IPR003358">
    <property type="entry name" value="tRNA_(Gua-N-7)_MeTrfase_Trmb"/>
</dbReference>
<evidence type="ECO:0000256" key="6">
    <source>
        <dbReference type="ARBA" id="ARBA00022694"/>
    </source>
</evidence>
<dbReference type="UniPathway" id="UPA00989"/>
<proteinExistence type="inferred from homology"/>
<evidence type="ECO:0000256" key="1">
    <source>
        <dbReference type="ARBA" id="ARBA00000142"/>
    </source>
</evidence>
<gene>
    <name evidence="7" type="primary">trmB</name>
    <name evidence="8" type="ORF">M23134_01364</name>
</gene>
<evidence type="ECO:0000313" key="9">
    <source>
        <dbReference type="Proteomes" id="UP000004095"/>
    </source>
</evidence>
<dbReference type="Gene3D" id="3.40.50.150">
    <property type="entry name" value="Vaccinia Virus protein VP39"/>
    <property type="match status" value="1"/>
</dbReference>
<dbReference type="Pfam" id="PF02390">
    <property type="entry name" value="Methyltransf_4"/>
    <property type="match status" value="1"/>
</dbReference>
<evidence type="ECO:0000256" key="4">
    <source>
        <dbReference type="ARBA" id="ARBA00022679"/>
    </source>
</evidence>
<name>A1ZJK7_MICM2</name>
<comment type="catalytic activity">
    <reaction evidence="1 7">
        <text>guanosine(46) in tRNA + S-adenosyl-L-methionine = N(7)-methylguanosine(46) in tRNA + S-adenosyl-L-homocysteine</text>
        <dbReference type="Rhea" id="RHEA:42708"/>
        <dbReference type="Rhea" id="RHEA-COMP:10188"/>
        <dbReference type="Rhea" id="RHEA-COMP:10189"/>
        <dbReference type="ChEBI" id="CHEBI:57856"/>
        <dbReference type="ChEBI" id="CHEBI:59789"/>
        <dbReference type="ChEBI" id="CHEBI:74269"/>
        <dbReference type="ChEBI" id="CHEBI:74480"/>
        <dbReference type="EC" id="2.1.1.33"/>
    </reaction>
</comment>
<comment type="caution">
    <text evidence="7">Lacks conserved residue(s) required for the propagation of feature annotation.</text>
</comment>
<dbReference type="HAMAP" id="MF_01057">
    <property type="entry name" value="tRNA_methyltr_TrmB"/>
    <property type="match status" value="1"/>
</dbReference>
<sequence length="224" mass="26625">MGRRNKLERFKQNEENPNVVQPGKPLYDTIKGKWREEFFKNDRDIVLELACGRGEYTVGLAQAYPDRNFVGVDIKGDRIWKGSQFATQNGLQNVGFLRTFIQNIEQYFAPGEVNEIWVVHPDPRPKDSDERRRLTNARFLTMYKNLLTTDGWLHFKTDNAGLFEYTLEVLKDWKIKDFEFTRDLYKEEKLLAQHHDIKTRYELKFVAEGHKIHYLKFRFDRGEG</sequence>
<comment type="caution">
    <text evidence="8">The sequence shown here is derived from an EMBL/GenBank/DDBJ whole genome shotgun (WGS) entry which is preliminary data.</text>
</comment>
<accession>A1ZJK7</accession>
<feature type="binding site" evidence="7">
    <location>
        <position position="48"/>
    </location>
    <ligand>
        <name>S-adenosyl-L-methionine</name>
        <dbReference type="ChEBI" id="CHEBI:59789"/>
    </ligand>
</feature>
<dbReference type="RefSeq" id="WP_002696279.1">
    <property type="nucleotide sequence ID" value="NZ_AAWS01000011.1"/>
</dbReference>
<evidence type="ECO:0000256" key="7">
    <source>
        <dbReference type="HAMAP-Rule" id="MF_01057"/>
    </source>
</evidence>
<feature type="binding site" evidence="7">
    <location>
        <position position="158"/>
    </location>
    <ligand>
        <name>substrate</name>
    </ligand>
</feature>
<dbReference type="PANTHER" id="PTHR23417">
    <property type="entry name" value="3-DEOXY-D-MANNO-OCTULOSONIC-ACID TRANSFERASE/TRNA GUANINE-N 7 - -METHYLTRANSFERASE"/>
    <property type="match status" value="1"/>
</dbReference>
<keyword evidence="4 7" id="KW-0808">Transferase</keyword>
<comment type="similarity">
    <text evidence="7">Belongs to the class I-like SAM-binding methyltransferase superfamily. TrmB family.</text>
</comment>
<dbReference type="AlphaFoldDB" id="A1ZJK7"/>
<evidence type="ECO:0000256" key="5">
    <source>
        <dbReference type="ARBA" id="ARBA00022691"/>
    </source>
</evidence>
<dbReference type="PROSITE" id="PS51625">
    <property type="entry name" value="SAM_MT_TRMB"/>
    <property type="match status" value="1"/>
</dbReference>
<feature type="binding site" evidence="7">
    <location>
        <begin position="199"/>
        <end position="202"/>
    </location>
    <ligand>
        <name>substrate</name>
    </ligand>
</feature>
<feature type="binding site" evidence="7">
    <location>
        <position position="126"/>
    </location>
    <ligand>
        <name>substrate</name>
    </ligand>
</feature>
<dbReference type="NCBIfam" id="NF001080">
    <property type="entry name" value="PRK00121.2-2"/>
    <property type="match status" value="1"/>
</dbReference>
<keyword evidence="6 7" id="KW-0819">tRNA processing</keyword>
<dbReference type="GO" id="GO:0043527">
    <property type="term" value="C:tRNA methyltransferase complex"/>
    <property type="evidence" value="ECO:0007669"/>
    <property type="project" value="TreeGrafter"/>
</dbReference>
<protein>
    <recommendedName>
        <fullName evidence="7">tRNA (guanine-N(7)-)-methyltransferase</fullName>
        <ecNumber evidence="7">2.1.1.33</ecNumber>
    </recommendedName>
    <alternativeName>
        <fullName evidence="7">tRNA (guanine(46)-N(7))-methyltransferase</fullName>
    </alternativeName>
    <alternativeName>
        <fullName evidence="7">tRNA(m7G46)-methyltransferase</fullName>
    </alternativeName>
</protein>
<feature type="binding site" evidence="7">
    <location>
        <position position="73"/>
    </location>
    <ligand>
        <name>S-adenosyl-L-methionine</name>
        <dbReference type="ChEBI" id="CHEBI:59789"/>
    </ligand>
</feature>
<dbReference type="GO" id="GO:0008176">
    <property type="term" value="F:tRNA (guanine(46)-N7)-methyltransferase activity"/>
    <property type="evidence" value="ECO:0007669"/>
    <property type="project" value="UniProtKB-UniRule"/>
</dbReference>
<evidence type="ECO:0000313" key="8">
    <source>
        <dbReference type="EMBL" id="EAY29310.1"/>
    </source>
</evidence>
<dbReference type="PANTHER" id="PTHR23417:SF14">
    <property type="entry name" value="PENTACOTRIPEPTIDE-REPEAT REGION OF PRORP DOMAIN-CONTAINING PROTEIN"/>
    <property type="match status" value="1"/>
</dbReference>
<keyword evidence="5 7" id="KW-0949">S-adenosyl-L-methionine</keyword>
<dbReference type="Proteomes" id="UP000004095">
    <property type="component" value="Unassembled WGS sequence"/>
</dbReference>
<dbReference type="NCBIfam" id="TIGR00091">
    <property type="entry name" value="tRNA (guanosine(46)-N7)-methyltransferase TrmB"/>
    <property type="match status" value="1"/>
</dbReference>
<organism evidence="8 9">
    <name type="scientific">Microscilla marina ATCC 23134</name>
    <dbReference type="NCBI Taxonomy" id="313606"/>
    <lineage>
        <taxon>Bacteria</taxon>
        <taxon>Pseudomonadati</taxon>
        <taxon>Bacteroidota</taxon>
        <taxon>Cytophagia</taxon>
        <taxon>Cytophagales</taxon>
        <taxon>Microscillaceae</taxon>
        <taxon>Microscilla</taxon>
    </lineage>
</organism>
<dbReference type="EC" id="2.1.1.33" evidence="7"/>
<dbReference type="eggNOG" id="COG0220">
    <property type="taxonomic scope" value="Bacteria"/>
</dbReference>
<keyword evidence="3 7" id="KW-0489">Methyltransferase</keyword>
<evidence type="ECO:0000256" key="2">
    <source>
        <dbReference type="ARBA" id="ARBA00003015"/>
    </source>
</evidence>
<dbReference type="SUPFAM" id="SSF53335">
    <property type="entry name" value="S-adenosyl-L-methionine-dependent methyltransferases"/>
    <property type="match status" value="1"/>
</dbReference>
<comment type="pathway">
    <text evidence="7">tRNA modification; N(7)-methylguanine-tRNA biosynthesis.</text>
</comment>